<dbReference type="GO" id="GO:0005737">
    <property type="term" value="C:cytoplasm"/>
    <property type="evidence" value="ECO:0007669"/>
    <property type="project" value="UniProtKB-SubCell"/>
</dbReference>
<dbReference type="KEGG" id="pmrn:116949484"/>
<dbReference type="Gene3D" id="1.20.120.230">
    <property type="entry name" value="Alpha-catenin/vinculin-like"/>
    <property type="match status" value="2"/>
</dbReference>
<keyword evidence="2" id="KW-0963">Cytoplasm</keyword>
<keyword evidence="3" id="KW-1185">Reference proteome</keyword>
<dbReference type="SUPFAM" id="SSF47220">
    <property type="entry name" value="alpha-catenin/vinculin-like"/>
    <property type="match status" value="2"/>
</dbReference>
<dbReference type="Proteomes" id="UP001318040">
    <property type="component" value="Chromosome 2"/>
</dbReference>
<evidence type="ECO:0000256" key="2">
    <source>
        <dbReference type="ARBA" id="ARBA00022490"/>
    </source>
</evidence>
<protein>
    <submittedName>
        <fullName evidence="4">Alpha-catulin-like isoform X1</fullName>
    </submittedName>
</protein>
<proteinExistence type="predicted"/>
<dbReference type="PANTHER" id="PTHR46342:SF1">
    <property type="entry name" value="ALPHA-CATULIN"/>
    <property type="match status" value="1"/>
</dbReference>
<evidence type="ECO:0000313" key="3">
    <source>
        <dbReference type="Proteomes" id="UP001318040"/>
    </source>
</evidence>
<evidence type="ECO:0000313" key="4">
    <source>
        <dbReference type="RefSeq" id="XP_032822754.1"/>
    </source>
</evidence>
<sequence>MELTLIAACQTLDQLKKQLQVAAVAGAMRLLSSRPGERALARLPEEAATGHVGGVSELAASLCERQEALSEVCRLLRHVAETEPLGIRCSHLDDCIQSTVQQILSASQVLVQNPESRAALELLEVCRQAWAECLAALTVLVRDTVDASHEKGSSQSLHRHGDEAEVARLAGGVRERTSELEAEVERWPGGGGGEEEEEDAAVLLCVQNVCNAAYAACLLAKGGGGGGGLHKCTPDLLKKAAVLADECVKLSSLLENIVSKLARGKGRARLGAGVEQARLCVEQARLCLTAVRDASAVPVQEATAKVADVMQAAEDLLATLLPTVQIARTLKEKMGA</sequence>
<dbReference type="GO" id="GO:0051015">
    <property type="term" value="F:actin filament binding"/>
    <property type="evidence" value="ECO:0007669"/>
    <property type="project" value="InterPro"/>
</dbReference>
<dbReference type="InterPro" id="IPR030045">
    <property type="entry name" value="CTNNAL1"/>
</dbReference>
<evidence type="ECO:0000256" key="1">
    <source>
        <dbReference type="ARBA" id="ARBA00004496"/>
    </source>
</evidence>
<dbReference type="InterPro" id="IPR036723">
    <property type="entry name" value="Alpha-catenin/vinculin-like_sf"/>
</dbReference>
<dbReference type="GO" id="GO:0007266">
    <property type="term" value="P:Rho protein signal transduction"/>
    <property type="evidence" value="ECO:0007669"/>
    <property type="project" value="InterPro"/>
</dbReference>
<dbReference type="AlphaFoldDB" id="A0AAJ7X5Y7"/>
<name>A0AAJ7X5Y7_PETMA</name>
<reference evidence="4" key="1">
    <citation type="submission" date="2025-08" db="UniProtKB">
        <authorList>
            <consortium name="RefSeq"/>
        </authorList>
    </citation>
    <scope>IDENTIFICATION</scope>
    <source>
        <tissue evidence="4">Sperm</tissue>
    </source>
</reference>
<dbReference type="RefSeq" id="XP_032822754.1">
    <property type="nucleotide sequence ID" value="XM_032966863.1"/>
</dbReference>
<dbReference type="PANTHER" id="PTHR46342">
    <property type="entry name" value="ALPHA-CATULIN"/>
    <property type="match status" value="1"/>
</dbReference>
<dbReference type="GO" id="GO:0007155">
    <property type="term" value="P:cell adhesion"/>
    <property type="evidence" value="ECO:0007669"/>
    <property type="project" value="InterPro"/>
</dbReference>
<comment type="subcellular location">
    <subcellularLocation>
        <location evidence="1">Cytoplasm</location>
    </subcellularLocation>
</comment>
<accession>A0AAJ7X5Y7</accession>
<gene>
    <name evidence="4" type="primary">LOC116949484</name>
</gene>
<organism evidence="3 4">
    <name type="scientific">Petromyzon marinus</name>
    <name type="common">Sea lamprey</name>
    <dbReference type="NCBI Taxonomy" id="7757"/>
    <lineage>
        <taxon>Eukaryota</taxon>
        <taxon>Metazoa</taxon>
        <taxon>Chordata</taxon>
        <taxon>Craniata</taxon>
        <taxon>Vertebrata</taxon>
        <taxon>Cyclostomata</taxon>
        <taxon>Hyperoartia</taxon>
        <taxon>Petromyzontiformes</taxon>
        <taxon>Petromyzontidae</taxon>
        <taxon>Petromyzon</taxon>
    </lineage>
</organism>